<evidence type="ECO:0000256" key="2">
    <source>
        <dbReference type="ARBA" id="ARBA00015195"/>
    </source>
</evidence>
<protein>
    <recommendedName>
        <fullName evidence="2">Cell division protein ZapA</fullName>
    </recommendedName>
    <alternativeName>
        <fullName evidence="9">Z ring-associated protein ZapA</fullName>
    </alternativeName>
</protein>
<proteinExistence type="predicted"/>
<comment type="caution">
    <text evidence="10">The sequence shown here is derived from an EMBL/GenBank/DDBJ whole genome shotgun (WGS) entry which is preliminary data.</text>
</comment>
<dbReference type="EMBL" id="JAGHKT020000003">
    <property type="protein sequence ID" value="MCM5671906.1"/>
    <property type="molecule type" value="Genomic_DNA"/>
</dbReference>
<dbReference type="NCBIfam" id="NF010724">
    <property type="entry name" value="PRK14126.1"/>
    <property type="match status" value="1"/>
</dbReference>
<dbReference type="AlphaFoldDB" id="A0A4Q9WTJ6"/>
<dbReference type="SUPFAM" id="SSF102829">
    <property type="entry name" value="Cell division protein ZapA-like"/>
    <property type="match status" value="1"/>
</dbReference>
<evidence type="ECO:0000313" key="10">
    <source>
        <dbReference type="EMBL" id="MCM5671906.1"/>
    </source>
</evidence>
<keyword evidence="3" id="KW-0963">Cytoplasm</keyword>
<evidence type="ECO:0000256" key="8">
    <source>
        <dbReference type="ARBA" id="ARBA00026068"/>
    </source>
</evidence>
<comment type="subunit">
    <text evidence="8">Homodimer. Interacts with FtsZ.</text>
</comment>
<evidence type="ECO:0000256" key="9">
    <source>
        <dbReference type="ARBA" id="ARBA00033158"/>
    </source>
</evidence>
<dbReference type="PANTHER" id="PTHR34981:SF1">
    <property type="entry name" value="CELL DIVISION PROTEIN ZAPA"/>
    <property type="match status" value="1"/>
</dbReference>
<dbReference type="RefSeq" id="WP_017175719.1">
    <property type="nucleotide sequence ID" value="NZ_CABMJU010000034.1"/>
</dbReference>
<organism evidence="10 11">
    <name type="scientific">Staphylococcus hominis</name>
    <dbReference type="NCBI Taxonomy" id="1290"/>
    <lineage>
        <taxon>Bacteria</taxon>
        <taxon>Bacillati</taxon>
        <taxon>Bacillota</taxon>
        <taxon>Bacilli</taxon>
        <taxon>Bacillales</taxon>
        <taxon>Staphylococcaceae</taxon>
        <taxon>Staphylococcus</taxon>
    </lineage>
</organism>
<keyword evidence="6" id="KW-0131">Cell cycle</keyword>
<gene>
    <name evidence="10" type="primary">zapA</name>
    <name evidence="10" type="ORF">J7T32_003870</name>
</gene>
<keyword evidence="4 10" id="KW-0132">Cell division</keyword>
<dbReference type="GO" id="GO:0005829">
    <property type="term" value="C:cytosol"/>
    <property type="evidence" value="ECO:0007669"/>
    <property type="project" value="TreeGrafter"/>
</dbReference>
<evidence type="ECO:0000256" key="1">
    <source>
        <dbReference type="ARBA" id="ARBA00004496"/>
    </source>
</evidence>
<dbReference type="Gene3D" id="6.10.250.790">
    <property type="match status" value="1"/>
</dbReference>
<comment type="function">
    <text evidence="7">Activator of cell division through the inhibition of FtsZ GTPase activity, therefore promoting FtsZ assembly into bundles of protofilaments necessary for the formation of the division Z ring. It is recruited early at mid-cell but it is not essential for cell division.</text>
</comment>
<accession>A0A4Q9WTJ6</accession>
<keyword evidence="5" id="KW-0717">Septation</keyword>
<dbReference type="GO" id="GO:0043093">
    <property type="term" value="P:FtsZ-dependent cytokinesis"/>
    <property type="evidence" value="ECO:0007669"/>
    <property type="project" value="TreeGrafter"/>
</dbReference>
<dbReference type="GO" id="GO:0000917">
    <property type="term" value="P:division septum assembly"/>
    <property type="evidence" value="ECO:0007669"/>
    <property type="project" value="UniProtKB-KW"/>
</dbReference>
<keyword evidence="11" id="KW-1185">Reference proteome</keyword>
<name>A0A4Q9WTJ6_STAHO</name>
<evidence type="ECO:0000256" key="4">
    <source>
        <dbReference type="ARBA" id="ARBA00022618"/>
    </source>
</evidence>
<sequence length="88" mass="10201">MGEFKNRINVSINDQNFTIIGDDDPEHIRYVAHLVDEQLRLLGRKSAGLDTTRKAILTAVNIMDEKVKLEEENEILKQMIYELKQQDS</sequence>
<evidence type="ECO:0000256" key="6">
    <source>
        <dbReference type="ARBA" id="ARBA00023306"/>
    </source>
</evidence>
<comment type="subcellular location">
    <subcellularLocation>
        <location evidence="1">Cytoplasm</location>
    </subcellularLocation>
</comment>
<dbReference type="InterPro" id="IPR036192">
    <property type="entry name" value="Cell_div_ZapA-like_sf"/>
</dbReference>
<evidence type="ECO:0000256" key="5">
    <source>
        <dbReference type="ARBA" id="ARBA00023210"/>
    </source>
</evidence>
<evidence type="ECO:0000256" key="7">
    <source>
        <dbReference type="ARBA" id="ARBA00024910"/>
    </source>
</evidence>
<dbReference type="Proteomes" id="UP000665944">
    <property type="component" value="Unassembled WGS sequence"/>
</dbReference>
<dbReference type="GO" id="GO:0030428">
    <property type="term" value="C:cell septum"/>
    <property type="evidence" value="ECO:0007669"/>
    <property type="project" value="TreeGrafter"/>
</dbReference>
<reference evidence="10 11" key="1">
    <citation type="submission" date="2022-06" db="EMBL/GenBank/DDBJ databases">
        <title>Staphylococcus hominis ShoR14 genome sequence.</title>
        <authorList>
            <person name="Yeo C.C."/>
            <person name="Chew C.H."/>
            <person name="Che Hamzah A.M."/>
            <person name="Al-Trad E.I."/>
        </authorList>
    </citation>
    <scope>NUCLEOTIDE SEQUENCE [LARGE SCALE GENOMIC DNA]</scope>
    <source>
        <strain evidence="10 11">ShoR14</strain>
    </source>
</reference>
<dbReference type="GO" id="GO:0000921">
    <property type="term" value="P:septin ring assembly"/>
    <property type="evidence" value="ECO:0007669"/>
    <property type="project" value="TreeGrafter"/>
</dbReference>
<dbReference type="PANTHER" id="PTHR34981">
    <property type="entry name" value="CELL DIVISION PROTEIN ZAPA"/>
    <property type="match status" value="1"/>
</dbReference>
<evidence type="ECO:0000313" key="11">
    <source>
        <dbReference type="Proteomes" id="UP000665944"/>
    </source>
</evidence>
<dbReference type="InterPro" id="IPR053712">
    <property type="entry name" value="Bac_CellDiv_Activator"/>
</dbReference>
<dbReference type="GO" id="GO:0032153">
    <property type="term" value="C:cell division site"/>
    <property type="evidence" value="ECO:0007669"/>
    <property type="project" value="TreeGrafter"/>
</dbReference>
<dbReference type="InterPro" id="IPR007838">
    <property type="entry name" value="Cell_div_ZapA-like"/>
</dbReference>
<evidence type="ECO:0000256" key="3">
    <source>
        <dbReference type="ARBA" id="ARBA00022490"/>
    </source>
</evidence>
<dbReference type="Pfam" id="PF05164">
    <property type="entry name" value="ZapA"/>
    <property type="match status" value="1"/>
</dbReference>